<gene>
    <name evidence="1" type="ORF">RDB_LOCUS134126</name>
</gene>
<sequence length="401" mass="44613">MSNVFIPQPGCARCDYDNPGALVTCTTCSTVYCTLTESPNDIPCLRLAPGSDPNQFQCLECYHCLGPDQDEPWPHTFHSPRTRFNADSIDKCPEAEHTNCGGLAAHVVFEPDVKSIAVAFAQYLRGIWQGTGRALYVSCYECSNSSREVKICKVQTDQSSWSNEGRYCRVLVFYFASKSGLARDEILKMVARPREYFSVVTSPSTKPWTGFVLFAPGPVPDRKEFLNKLNQAAALDSYSFGRIAIYFTTTASASISLAFDPTILMVRACWGRSLGYYNSIIDGWMRDRSANEIVVFMAERGKLAQVCVYRDFEKHGWSLDVPLALCDCTNVVETIHTPKRWDFVETNHPGAVTTVTLQCSLCEAEKVFPKPDHVQSPNIQFGSYYSTFMADIGPTAGIADV</sequence>
<dbReference type="AlphaFoldDB" id="A0A8H3E3R8"/>
<proteinExistence type="predicted"/>
<name>A0A8H3E3R8_9AGAM</name>
<accession>A0A8H3E3R8</accession>
<protein>
    <submittedName>
        <fullName evidence="1">Uncharacterized protein</fullName>
    </submittedName>
</protein>
<comment type="caution">
    <text evidence="1">The sequence shown here is derived from an EMBL/GenBank/DDBJ whole genome shotgun (WGS) entry which is preliminary data.</text>
</comment>
<evidence type="ECO:0000313" key="2">
    <source>
        <dbReference type="Proteomes" id="UP000663827"/>
    </source>
</evidence>
<reference evidence="1" key="1">
    <citation type="submission" date="2021-01" db="EMBL/GenBank/DDBJ databases">
        <authorList>
            <person name="Kaushik A."/>
        </authorList>
    </citation>
    <scope>NUCLEOTIDE SEQUENCE</scope>
    <source>
        <strain evidence="1">AG5</strain>
    </source>
</reference>
<organism evidence="1 2">
    <name type="scientific">Rhizoctonia solani</name>
    <dbReference type="NCBI Taxonomy" id="456999"/>
    <lineage>
        <taxon>Eukaryota</taxon>
        <taxon>Fungi</taxon>
        <taxon>Dikarya</taxon>
        <taxon>Basidiomycota</taxon>
        <taxon>Agaricomycotina</taxon>
        <taxon>Agaricomycetes</taxon>
        <taxon>Cantharellales</taxon>
        <taxon>Ceratobasidiaceae</taxon>
        <taxon>Rhizoctonia</taxon>
    </lineage>
</organism>
<evidence type="ECO:0000313" key="1">
    <source>
        <dbReference type="EMBL" id="CAE7197145.1"/>
    </source>
</evidence>
<dbReference type="EMBL" id="CAJNJQ010003348">
    <property type="protein sequence ID" value="CAE7197145.1"/>
    <property type="molecule type" value="Genomic_DNA"/>
</dbReference>
<dbReference type="Proteomes" id="UP000663827">
    <property type="component" value="Unassembled WGS sequence"/>
</dbReference>